<comment type="caution">
    <text evidence="4">The sequence shown here is derived from an EMBL/GenBank/DDBJ whole genome shotgun (WGS) entry which is preliminary data.</text>
</comment>
<dbReference type="SUPFAM" id="SSF56112">
    <property type="entry name" value="Protein kinase-like (PK-like)"/>
    <property type="match status" value="1"/>
</dbReference>
<keyword evidence="1" id="KW-1133">Transmembrane helix</keyword>
<keyword evidence="2" id="KW-0732">Signal</keyword>
<dbReference type="PANTHER" id="PTHR44329:SF214">
    <property type="entry name" value="PROTEIN KINASE DOMAIN-CONTAINING PROTEIN"/>
    <property type="match status" value="1"/>
</dbReference>
<dbReference type="Gene3D" id="3.30.200.20">
    <property type="entry name" value="Phosphorylase Kinase, domain 1"/>
    <property type="match status" value="1"/>
</dbReference>
<name>A0ABD3FVM6_9STRA</name>
<keyword evidence="1" id="KW-0472">Membrane</keyword>
<dbReference type="InterPro" id="IPR051681">
    <property type="entry name" value="Ser/Thr_Kinases-Pseudokinases"/>
</dbReference>
<dbReference type="InterPro" id="IPR000719">
    <property type="entry name" value="Prot_kinase_dom"/>
</dbReference>
<feature type="signal peptide" evidence="2">
    <location>
        <begin position="1"/>
        <end position="18"/>
    </location>
</feature>
<evidence type="ECO:0000259" key="3">
    <source>
        <dbReference type="PROSITE" id="PS50011"/>
    </source>
</evidence>
<dbReference type="InterPro" id="IPR008271">
    <property type="entry name" value="Ser/Thr_kinase_AS"/>
</dbReference>
<dbReference type="PROSITE" id="PS50011">
    <property type="entry name" value="PROTEIN_KINASE_DOM"/>
    <property type="match status" value="1"/>
</dbReference>
<feature type="domain" description="Protein kinase" evidence="3">
    <location>
        <begin position="276"/>
        <end position="546"/>
    </location>
</feature>
<keyword evidence="5" id="KW-1185">Reference proteome</keyword>
<sequence>MRGISTLAIVAMAATVTADSVMRGLRVFRNSNCAGTPLILSMAIESGCENQTCDEKYFGDETYYVSNECNISDRFEYARVSFINASTYVVLENYTEAGCENLLETLTLVPTGTCQVGNDQGTTSFIANPYPNNSFSIEYSHNASCGGESYSRVTATSFNISRGDCIAPDYRVYSSVYLNASASASKSSGIGSGTIVGIVVAVVVVALFVLGFVRYRKRSRKNSEGNGYRKVNSPTLDPKTDELDEADFAASQGPQSLASLWDDEDIATARIPREKVEVQYLISRGGYGEVYYGLYFGTPVAIKMLLPQLRKSVKHVNDFLDEVKLLQRLDHPRVVQFVGIAWDTLADLCFALEYMEGGDLRALLVSYEEHNHPVGFDRSKVTIALHVAHALTYLHSLDPPILHRDLKSKNIVLSPDLEAKVTDFGISREREDKTMTAGVGTSLWMAPEVMLGQRYDDKADVFSLGVVLSELDLHVLPYSHAKDNSNSGRKLPDTAVLQMVALGKIHVEFSSETLQSMVELGKSCVALDPKDRPSAAEVLYKLQLILRQVL</sequence>
<keyword evidence="1" id="KW-0812">Transmembrane</keyword>
<dbReference type="Proteomes" id="UP001632037">
    <property type="component" value="Unassembled WGS sequence"/>
</dbReference>
<protein>
    <recommendedName>
        <fullName evidence="3">Protein kinase domain-containing protein</fullName>
    </recommendedName>
</protein>
<dbReference type="InterPro" id="IPR011009">
    <property type="entry name" value="Kinase-like_dom_sf"/>
</dbReference>
<dbReference type="Gene3D" id="1.10.510.10">
    <property type="entry name" value="Transferase(Phosphotransferase) domain 1"/>
    <property type="match status" value="1"/>
</dbReference>
<organism evidence="4 5">
    <name type="scientific">Phytophthora oleae</name>
    <dbReference type="NCBI Taxonomy" id="2107226"/>
    <lineage>
        <taxon>Eukaryota</taxon>
        <taxon>Sar</taxon>
        <taxon>Stramenopiles</taxon>
        <taxon>Oomycota</taxon>
        <taxon>Peronosporomycetes</taxon>
        <taxon>Peronosporales</taxon>
        <taxon>Peronosporaceae</taxon>
        <taxon>Phytophthora</taxon>
    </lineage>
</organism>
<dbReference type="PROSITE" id="PS00108">
    <property type="entry name" value="PROTEIN_KINASE_ST"/>
    <property type="match status" value="1"/>
</dbReference>
<dbReference type="EMBL" id="JBIMZQ010000008">
    <property type="protein sequence ID" value="KAL3670027.1"/>
    <property type="molecule type" value="Genomic_DNA"/>
</dbReference>
<evidence type="ECO:0000313" key="4">
    <source>
        <dbReference type="EMBL" id="KAL3670027.1"/>
    </source>
</evidence>
<feature type="chain" id="PRO_5044887671" description="Protein kinase domain-containing protein" evidence="2">
    <location>
        <begin position="19"/>
        <end position="550"/>
    </location>
</feature>
<evidence type="ECO:0000256" key="1">
    <source>
        <dbReference type="SAM" id="Phobius"/>
    </source>
</evidence>
<feature type="transmembrane region" description="Helical" evidence="1">
    <location>
        <begin position="190"/>
        <end position="213"/>
    </location>
</feature>
<accession>A0ABD3FVM6</accession>
<dbReference type="Pfam" id="PF00069">
    <property type="entry name" value="Pkinase"/>
    <property type="match status" value="1"/>
</dbReference>
<gene>
    <name evidence="4" type="ORF">V7S43_005397</name>
</gene>
<reference evidence="4 5" key="1">
    <citation type="submission" date="2024-09" db="EMBL/GenBank/DDBJ databases">
        <title>Genome sequencing and assembly of Phytophthora oleae, isolate VK10A, causative agent of rot of olive drupes.</title>
        <authorList>
            <person name="Conti Taguali S."/>
            <person name="Riolo M."/>
            <person name="La Spada F."/>
            <person name="Cacciola S.O."/>
            <person name="Dionisio G."/>
        </authorList>
    </citation>
    <scope>NUCLEOTIDE SEQUENCE [LARGE SCALE GENOMIC DNA]</scope>
    <source>
        <strain evidence="4 5">VK10A</strain>
    </source>
</reference>
<dbReference type="AlphaFoldDB" id="A0ABD3FVM6"/>
<proteinExistence type="predicted"/>
<evidence type="ECO:0000313" key="5">
    <source>
        <dbReference type="Proteomes" id="UP001632037"/>
    </source>
</evidence>
<evidence type="ECO:0000256" key="2">
    <source>
        <dbReference type="SAM" id="SignalP"/>
    </source>
</evidence>
<dbReference type="PANTHER" id="PTHR44329">
    <property type="entry name" value="SERINE/THREONINE-PROTEIN KINASE TNNI3K-RELATED"/>
    <property type="match status" value="1"/>
</dbReference>
<dbReference type="SMART" id="SM00220">
    <property type="entry name" value="S_TKc"/>
    <property type="match status" value="1"/>
</dbReference>